<keyword evidence="3 8" id="KW-0862">Zinc</keyword>
<comment type="similarity">
    <text evidence="8">Belongs to the NrdR family.</text>
</comment>
<evidence type="ECO:0000256" key="5">
    <source>
        <dbReference type="ARBA" id="ARBA00023015"/>
    </source>
</evidence>
<evidence type="ECO:0000256" key="3">
    <source>
        <dbReference type="ARBA" id="ARBA00022833"/>
    </source>
</evidence>
<keyword evidence="11" id="KW-1185">Reference proteome</keyword>
<evidence type="ECO:0000256" key="2">
    <source>
        <dbReference type="ARBA" id="ARBA00022741"/>
    </source>
</evidence>
<organism evidence="10 11">
    <name type="scientific">Harryflintia acetispora</name>
    <dbReference type="NCBI Taxonomy" id="1849041"/>
    <lineage>
        <taxon>Bacteria</taxon>
        <taxon>Bacillati</taxon>
        <taxon>Bacillota</taxon>
        <taxon>Clostridia</taxon>
        <taxon>Eubacteriales</taxon>
        <taxon>Oscillospiraceae</taxon>
        <taxon>Harryflintia</taxon>
    </lineage>
</organism>
<dbReference type="PANTHER" id="PTHR30455:SF2">
    <property type="entry name" value="TRANSCRIPTIONAL REPRESSOR NRDR"/>
    <property type="match status" value="1"/>
</dbReference>
<gene>
    <name evidence="8" type="primary">nrdR</name>
    <name evidence="10" type="ORF">EDD78_10569</name>
</gene>
<dbReference type="GO" id="GO:0045892">
    <property type="term" value="P:negative regulation of DNA-templated transcription"/>
    <property type="evidence" value="ECO:0007669"/>
    <property type="project" value="UniProtKB-UniRule"/>
</dbReference>
<keyword evidence="6 8" id="KW-0238">DNA-binding</keyword>
<dbReference type="GO" id="GO:0008270">
    <property type="term" value="F:zinc ion binding"/>
    <property type="evidence" value="ECO:0007669"/>
    <property type="project" value="UniProtKB-UniRule"/>
</dbReference>
<dbReference type="PANTHER" id="PTHR30455">
    <property type="entry name" value="TRANSCRIPTIONAL REPRESSOR NRDR"/>
    <property type="match status" value="1"/>
</dbReference>
<dbReference type="InterPro" id="IPR005144">
    <property type="entry name" value="ATP-cone_dom"/>
</dbReference>
<protein>
    <recommendedName>
        <fullName evidence="8">Transcriptional repressor NrdR</fullName>
    </recommendedName>
</protein>
<name>A0A9X8UJU2_9FIRM</name>
<proteinExistence type="inferred from homology"/>
<keyword evidence="8" id="KW-0479">Metal-binding</keyword>
<dbReference type="GO" id="GO:0005524">
    <property type="term" value="F:ATP binding"/>
    <property type="evidence" value="ECO:0007669"/>
    <property type="project" value="UniProtKB-UniRule"/>
</dbReference>
<feature type="domain" description="ATP-cone" evidence="9">
    <location>
        <begin position="49"/>
        <end position="139"/>
    </location>
</feature>
<keyword evidence="8" id="KW-0863">Zinc-finger</keyword>
<dbReference type="Pfam" id="PF03477">
    <property type="entry name" value="ATP-cone"/>
    <property type="match status" value="1"/>
</dbReference>
<reference evidence="10 11" key="1">
    <citation type="submission" date="2019-03" db="EMBL/GenBank/DDBJ databases">
        <title>Genomic Encyclopedia of Type Strains, Phase IV (KMG-IV): sequencing the most valuable type-strain genomes for metagenomic binning, comparative biology and taxonomic classification.</title>
        <authorList>
            <person name="Goeker M."/>
        </authorList>
    </citation>
    <scope>NUCLEOTIDE SEQUENCE [LARGE SCALE GENOMIC DNA]</scope>
    <source>
        <strain evidence="10 11">DSM 100433</strain>
    </source>
</reference>
<evidence type="ECO:0000313" key="11">
    <source>
        <dbReference type="Proteomes" id="UP000294682"/>
    </source>
</evidence>
<dbReference type="RefSeq" id="WP_079699647.1">
    <property type="nucleotide sequence ID" value="NZ_JADNAH010000032.1"/>
</dbReference>
<accession>A0A9X8UJU2</accession>
<feature type="zinc finger region" evidence="8">
    <location>
        <begin position="3"/>
        <end position="34"/>
    </location>
</feature>
<dbReference type="NCBIfam" id="TIGR00244">
    <property type="entry name" value="transcriptional regulator NrdR"/>
    <property type="match status" value="1"/>
</dbReference>
<keyword evidence="2 8" id="KW-0547">Nucleotide-binding</keyword>
<dbReference type="Pfam" id="PF22811">
    <property type="entry name" value="Zn_ribbon_NrdR"/>
    <property type="match status" value="1"/>
</dbReference>
<dbReference type="OrthoDB" id="9807461at2"/>
<evidence type="ECO:0000259" key="9">
    <source>
        <dbReference type="PROSITE" id="PS51161"/>
    </source>
</evidence>
<evidence type="ECO:0000256" key="1">
    <source>
        <dbReference type="ARBA" id="ARBA00022491"/>
    </source>
</evidence>
<evidence type="ECO:0000256" key="7">
    <source>
        <dbReference type="ARBA" id="ARBA00023163"/>
    </source>
</evidence>
<comment type="cofactor">
    <cofactor evidence="8">
        <name>Zn(2+)</name>
        <dbReference type="ChEBI" id="CHEBI:29105"/>
    </cofactor>
    <text evidence="8">Binds 1 zinc ion.</text>
</comment>
<dbReference type="EMBL" id="SLUK01000005">
    <property type="protein sequence ID" value="TCL43439.1"/>
    <property type="molecule type" value="Genomic_DNA"/>
</dbReference>
<evidence type="ECO:0000256" key="8">
    <source>
        <dbReference type="HAMAP-Rule" id="MF_00440"/>
    </source>
</evidence>
<keyword evidence="7 8" id="KW-0804">Transcription</keyword>
<dbReference type="Proteomes" id="UP000294682">
    <property type="component" value="Unassembled WGS sequence"/>
</dbReference>
<dbReference type="HAMAP" id="MF_00440">
    <property type="entry name" value="NrdR"/>
    <property type="match status" value="1"/>
</dbReference>
<keyword evidence="4 8" id="KW-0067">ATP-binding</keyword>
<keyword evidence="5 8" id="KW-0805">Transcription regulation</keyword>
<dbReference type="AlphaFoldDB" id="A0A9X8UJU2"/>
<dbReference type="PROSITE" id="PS51161">
    <property type="entry name" value="ATP_CONE"/>
    <property type="match status" value="1"/>
</dbReference>
<dbReference type="InterPro" id="IPR055173">
    <property type="entry name" value="NrdR-like_N"/>
</dbReference>
<keyword evidence="1 8" id="KW-0678">Repressor</keyword>
<evidence type="ECO:0000256" key="4">
    <source>
        <dbReference type="ARBA" id="ARBA00022840"/>
    </source>
</evidence>
<dbReference type="GO" id="GO:0003677">
    <property type="term" value="F:DNA binding"/>
    <property type="evidence" value="ECO:0007669"/>
    <property type="project" value="UniProtKB-KW"/>
</dbReference>
<evidence type="ECO:0000256" key="6">
    <source>
        <dbReference type="ARBA" id="ARBA00023125"/>
    </source>
</evidence>
<comment type="caution">
    <text evidence="10">The sequence shown here is derived from an EMBL/GenBank/DDBJ whole genome shotgun (WGS) entry which is preliminary data.</text>
</comment>
<sequence length="154" mass="18109">MKCPYCFYQESKVVDSRPTDDGERIRRRRECLSCLKRFTTYEVIETTPLMVVKKDRSREQFNRNKILNGLLRACEKRPVSLGTLEGIVDDIELALQNSLEREVRSEQIGEMVMDRLKGVDEVAYVRFASVYRQFKDINSFMDELKNILETKEKA</sequence>
<dbReference type="InterPro" id="IPR003796">
    <property type="entry name" value="RNR_NrdR-like"/>
</dbReference>
<evidence type="ECO:0000313" key="10">
    <source>
        <dbReference type="EMBL" id="TCL43439.1"/>
    </source>
</evidence>
<comment type="function">
    <text evidence="8">Negatively regulates transcription of bacterial ribonucleotide reductase nrd genes and operons by binding to NrdR-boxes.</text>
</comment>